<keyword evidence="3" id="KW-1185">Reference proteome</keyword>
<dbReference type="EMBL" id="JAWDGP010004573">
    <property type="protein sequence ID" value="KAK3763282.1"/>
    <property type="molecule type" value="Genomic_DNA"/>
</dbReference>
<evidence type="ECO:0000313" key="3">
    <source>
        <dbReference type="Proteomes" id="UP001283361"/>
    </source>
</evidence>
<sequence>MERPKRERYIRDKYGKYYKSNGYSNNRASDGSISSSASSHSISSNCSTGSTNSCKLDRWSLHQLRRDDQSQWYHNYTCPVYDSHQLNEDRVAHSLLVHQPTSDKSTACVGEDYQGALGLRPVQTAQVSYLDRVLSATPPPPLAVPPLLRTLLELPATVSFQLGYPRRCSLDSGAVINSGPTNQPNRPC</sequence>
<gene>
    <name evidence="2" type="ORF">RRG08_021105</name>
</gene>
<comment type="caution">
    <text evidence="2">The sequence shown here is derived from an EMBL/GenBank/DDBJ whole genome shotgun (WGS) entry which is preliminary data.</text>
</comment>
<dbReference type="AlphaFoldDB" id="A0AAE0Z5P7"/>
<evidence type="ECO:0000313" key="2">
    <source>
        <dbReference type="EMBL" id="KAK3763282.1"/>
    </source>
</evidence>
<evidence type="ECO:0000256" key="1">
    <source>
        <dbReference type="SAM" id="MobiDB-lite"/>
    </source>
</evidence>
<feature type="region of interest" description="Disordered" evidence="1">
    <location>
        <begin position="17"/>
        <end position="51"/>
    </location>
</feature>
<reference evidence="2" key="1">
    <citation type="journal article" date="2023" name="G3 (Bethesda)">
        <title>A reference genome for the long-term kleptoplast-retaining sea slug Elysia crispata morphotype clarki.</title>
        <authorList>
            <person name="Eastman K.E."/>
            <person name="Pendleton A.L."/>
            <person name="Shaikh M.A."/>
            <person name="Suttiyut T."/>
            <person name="Ogas R."/>
            <person name="Tomko P."/>
            <person name="Gavelis G."/>
            <person name="Widhalm J.R."/>
            <person name="Wisecaver J.H."/>
        </authorList>
    </citation>
    <scope>NUCLEOTIDE SEQUENCE</scope>
    <source>
        <strain evidence="2">ECLA1</strain>
    </source>
</reference>
<dbReference type="Proteomes" id="UP001283361">
    <property type="component" value="Unassembled WGS sequence"/>
</dbReference>
<accession>A0AAE0Z5P7</accession>
<proteinExistence type="predicted"/>
<protein>
    <submittedName>
        <fullName evidence="2">Uncharacterized protein</fullName>
    </submittedName>
</protein>
<name>A0AAE0Z5P7_9GAST</name>
<organism evidence="2 3">
    <name type="scientific">Elysia crispata</name>
    <name type="common">lettuce slug</name>
    <dbReference type="NCBI Taxonomy" id="231223"/>
    <lineage>
        <taxon>Eukaryota</taxon>
        <taxon>Metazoa</taxon>
        <taxon>Spiralia</taxon>
        <taxon>Lophotrochozoa</taxon>
        <taxon>Mollusca</taxon>
        <taxon>Gastropoda</taxon>
        <taxon>Heterobranchia</taxon>
        <taxon>Euthyneura</taxon>
        <taxon>Panpulmonata</taxon>
        <taxon>Sacoglossa</taxon>
        <taxon>Placobranchoidea</taxon>
        <taxon>Plakobranchidae</taxon>
        <taxon>Elysia</taxon>
    </lineage>
</organism>